<dbReference type="EMBL" id="LAZR01062232">
    <property type="protein sequence ID" value="KKK61957.1"/>
    <property type="molecule type" value="Genomic_DNA"/>
</dbReference>
<comment type="similarity">
    <text evidence="1">Belongs to the NAD(P)-dependent epimerase/dehydratase family.</text>
</comment>
<dbReference type="AlphaFoldDB" id="A0A0F8WYN5"/>
<dbReference type="InterPro" id="IPR001509">
    <property type="entry name" value="Epimerase_deHydtase"/>
</dbReference>
<gene>
    <name evidence="3" type="ORF">LCGC14_3009150</name>
</gene>
<dbReference type="Pfam" id="PF01370">
    <property type="entry name" value="Epimerase"/>
    <property type="match status" value="1"/>
</dbReference>
<evidence type="ECO:0000256" key="1">
    <source>
        <dbReference type="ARBA" id="ARBA00007637"/>
    </source>
</evidence>
<sequence>MIKNKRIFITGGAGFLGSHLTGYLCKNNKIFIFDKDKNLIQNTNLLKEKNVTFIKGSVLNQRQVVKEMKKTKPDIVLHMASMAHVENIYKSPWLNMEICLNGTRFVAGASVANKVKKFINFSTSEVYGPYAYGVSEDVTTKQGTNKDLRWTYSTGKVAGEHITQYYHQEHGLDTTIIRPFNITGTGLVSGVVFQMVRKALNGQPMVVYDEGNQIRAYCHVEDFINALDKIISNKKTKGQTYNIGNPRAVISMAELAHKINSLIPKKVPLEFIELKKEDVEVRVPSIQKIKKELKWEPKINLNAILIEYFCFCVNAGSL</sequence>
<organism evidence="3">
    <name type="scientific">marine sediment metagenome</name>
    <dbReference type="NCBI Taxonomy" id="412755"/>
    <lineage>
        <taxon>unclassified sequences</taxon>
        <taxon>metagenomes</taxon>
        <taxon>ecological metagenomes</taxon>
    </lineage>
</organism>
<accession>A0A0F8WYN5</accession>
<dbReference type="SUPFAM" id="SSF51735">
    <property type="entry name" value="NAD(P)-binding Rossmann-fold domains"/>
    <property type="match status" value="1"/>
</dbReference>
<protein>
    <recommendedName>
        <fullName evidence="2">NAD-dependent epimerase/dehydratase domain-containing protein</fullName>
    </recommendedName>
</protein>
<comment type="caution">
    <text evidence="3">The sequence shown here is derived from an EMBL/GenBank/DDBJ whole genome shotgun (WGS) entry which is preliminary data.</text>
</comment>
<dbReference type="InterPro" id="IPR036291">
    <property type="entry name" value="NAD(P)-bd_dom_sf"/>
</dbReference>
<proteinExistence type="inferred from homology"/>
<evidence type="ECO:0000313" key="3">
    <source>
        <dbReference type="EMBL" id="KKK61957.1"/>
    </source>
</evidence>
<feature type="domain" description="NAD-dependent epimerase/dehydratase" evidence="2">
    <location>
        <begin position="7"/>
        <end position="244"/>
    </location>
</feature>
<evidence type="ECO:0000259" key="2">
    <source>
        <dbReference type="Pfam" id="PF01370"/>
    </source>
</evidence>
<dbReference type="PANTHER" id="PTHR43000">
    <property type="entry name" value="DTDP-D-GLUCOSE 4,6-DEHYDRATASE-RELATED"/>
    <property type="match status" value="1"/>
</dbReference>
<reference evidence="3" key="1">
    <citation type="journal article" date="2015" name="Nature">
        <title>Complex archaea that bridge the gap between prokaryotes and eukaryotes.</title>
        <authorList>
            <person name="Spang A."/>
            <person name="Saw J.H."/>
            <person name="Jorgensen S.L."/>
            <person name="Zaremba-Niedzwiedzka K."/>
            <person name="Martijn J."/>
            <person name="Lind A.E."/>
            <person name="van Eijk R."/>
            <person name="Schleper C."/>
            <person name="Guy L."/>
            <person name="Ettema T.J."/>
        </authorList>
    </citation>
    <scope>NUCLEOTIDE SEQUENCE</scope>
</reference>
<dbReference type="Gene3D" id="3.40.50.720">
    <property type="entry name" value="NAD(P)-binding Rossmann-like Domain"/>
    <property type="match status" value="1"/>
</dbReference>
<name>A0A0F8WYN5_9ZZZZ</name>